<name>A0A917WEC0_9RHOB</name>
<dbReference type="Gene3D" id="3.10.450.50">
    <property type="match status" value="1"/>
</dbReference>
<dbReference type="AlphaFoldDB" id="A0A917WEC0"/>
<keyword evidence="3" id="KW-1185">Reference proteome</keyword>
<dbReference type="Pfam" id="PF14534">
    <property type="entry name" value="DUF4440"/>
    <property type="match status" value="1"/>
</dbReference>
<evidence type="ECO:0000313" key="2">
    <source>
        <dbReference type="EMBL" id="GGL94941.1"/>
    </source>
</evidence>
<reference evidence="2" key="1">
    <citation type="journal article" date="2014" name="Int. J. Syst. Evol. Microbiol.">
        <title>Complete genome sequence of Corynebacterium casei LMG S-19264T (=DSM 44701T), isolated from a smear-ripened cheese.</title>
        <authorList>
            <consortium name="US DOE Joint Genome Institute (JGI-PGF)"/>
            <person name="Walter F."/>
            <person name="Albersmeier A."/>
            <person name="Kalinowski J."/>
            <person name="Ruckert C."/>
        </authorList>
    </citation>
    <scope>NUCLEOTIDE SEQUENCE</scope>
    <source>
        <strain evidence="2">CGMCC 1.6293</strain>
    </source>
</reference>
<dbReference type="Proteomes" id="UP000649829">
    <property type="component" value="Unassembled WGS sequence"/>
</dbReference>
<sequence>MSHHDDIWSIEELLWTGGTDAFRNRMAPACLMAFPGIGVLEGDAVLDSLKDAPRWQSVEMAGRHRVETDGVTVLSYRATGMRDGDAPYTALCTSTWLRGRDGWRLVQHQQAADAPA</sequence>
<organism evidence="2 3">
    <name type="scientific">Pseudooceanicola nanhaiensis</name>
    <dbReference type="NCBI Taxonomy" id="375761"/>
    <lineage>
        <taxon>Bacteria</taxon>
        <taxon>Pseudomonadati</taxon>
        <taxon>Pseudomonadota</taxon>
        <taxon>Alphaproteobacteria</taxon>
        <taxon>Rhodobacterales</taxon>
        <taxon>Paracoccaceae</taxon>
        <taxon>Pseudooceanicola</taxon>
    </lineage>
</organism>
<dbReference type="RefSeq" id="WP_036538976.1">
    <property type="nucleotide sequence ID" value="NZ_BMLF01000001.1"/>
</dbReference>
<dbReference type="SUPFAM" id="SSF54427">
    <property type="entry name" value="NTF2-like"/>
    <property type="match status" value="1"/>
</dbReference>
<evidence type="ECO:0000259" key="1">
    <source>
        <dbReference type="Pfam" id="PF14534"/>
    </source>
</evidence>
<feature type="domain" description="DUF4440" evidence="1">
    <location>
        <begin position="17"/>
        <end position="105"/>
    </location>
</feature>
<gene>
    <name evidence="2" type="ORF">GCM10011534_16410</name>
</gene>
<evidence type="ECO:0000313" key="3">
    <source>
        <dbReference type="Proteomes" id="UP000649829"/>
    </source>
</evidence>
<dbReference type="InterPro" id="IPR027843">
    <property type="entry name" value="DUF4440"/>
</dbReference>
<accession>A0A917WEC0</accession>
<reference evidence="2" key="2">
    <citation type="submission" date="2020-09" db="EMBL/GenBank/DDBJ databases">
        <authorList>
            <person name="Sun Q."/>
            <person name="Zhou Y."/>
        </authorList>
    </citation>
    <scope>NUCLEOTIDE SEQUENCE</scope>
    <source>
        <strain evidence="2">CGMCC 1.6293</strain>
    </source>
</reference>
<comment type="caution">
    <text evidence="2">The sequence shown here is derived from an EMBL/GenBank/DDBJ whole genome shotgun (WGS) entry which is preliminary data.</text>
</comment>
<dbReference type="EMBL" id="BMLF01000001">
    <property type="protein sequence ID" value="GGL94941.1"/>
    <property type="molecule type" value="Genomic_DNA"/>
</dbReference>
<proteinExistence type="predicted"/>
<protein>
    <recommendedName>
        <fullName evidence="1">DUF4440 domain-containing protein</fullName>
    </recommendedName>
</protein>
<dbReference type="InterPro" id="IPR032710">
    <property type="entry name" value="NTF2-like_dom_sf"/>
</dbReference>